<keyword evidence="2" id="KW-0472">Membrane</keyword>
<keyword evidence="2" id="KW-0812">Transmembrane</keyword>
<evidence type="ECO:0000313" key="3">
    <source>
        <dbReference type="EMBL" id="PTB75018.1"/>
    </source>
</evidence>
<reference evidence="3 4" key="1">
    <citation type="submission" date="2016-07" db="EMBL/GenBank/DDBJ databases">
        <title>Multiple horizontal gene transfer events from other fungi enriched the ability of initially mycotrophic Trichoderma (Ascomycota) to feed on dead plant biomass.</title>
        <authorList>
            <consortium name="DOE Joint Genome Institute"/>
            <person name="Aerts A."/>
            <person name="Atanasova L."/>
            <person name="Chenthamara K."/>
            <person name="Zhang J."/>
            <person name="Grujic M."/>
            <person name="Henrissat B."/>
            <person name="Kuo A."/>
            <person name="Salamov A."/>
            <person name="Lipzen A."/>
            <person name="Labutti K."/>
            <person name="Barry K."/>
            <person name="Miao Y."/>
            <person name="Rahimi M.J."/>
            <person name="Shen Q."/>
            <person name="Grigoriev I.V."/>
            <person name="Kubicek C.P."/>
            <person name="Druzhinina I.S."/>
        </authorList>
    </citation>
    <scope>NUCLEOTIDE SEQUENCE [LARGE SCALE GENOMIC DNA]</scope>
    <source>
        <strain evidence="3 4">ATCC 18648</strain>
    </source>
</reference>
<name>A0A2T4C0C1_TRILO</name>
<sequence length="112" mass="13201">MASRFLVPSASSAKKYAEKAWKQTPCFDEQRAWLFHFIAFFFLFPLLLYVPLLSLPLRFSSRDRRIRRAARRTRDRGRKCRTGRRRATTAGRESEAATNRYHGGNFFYTVFA</sequence>
<feature type="compositionally biased region" description="Basic residues" evidence="1">
    <location>
        <begin position="67"/>
        <end position="87"/>
    </location>
</feature>
<dbReference type="Proteomes" id="UP000240760">
    <property type="component" value="Unassembled WGS sequence"/>
</dbReference>
<organism evidence="3 4">
    <name type="scientific">Trichoderma longibrachiatum ATCC 18648</name>
    <dbReference type="NCBI Taxonomy" id="983965"/>
    <lineage>
        <taxon>Eukaryota</taxon>
        <taxon>Fungi</taxon>
        <taxon>Dikarya</taxon>
        <taxon>Ascomycota</taxon>
        <taxon>Pezizomycotina</taxon>
        <taxon>Sordariomycetes</taxon>
        <taxon>Hypocreomycetidae</taxon>
        <taxon>Hypocreales</taxon>
        <taxon>Hypocreaceae</taxon>
        <taxon>Trichoderma</taxon>
    </lineage>
</organism>
<protein>
    <submittedName>
        <fullName evidence="3">Uncharacterized protein</fullName>
    </submittedName>
</protein>
<dbReference type="EMBL" id="KZ679134">
    <property type="protein sequence ID" value="PTB75018.1"/>
    <property type="molecule type" value="Genomic_DNA"/>
</dbReference>
<feature type="transmembrane region" description="Helical" evidence="2">
    <location>
        <begin position="33"/>
        <end position="57"/>
    </location>
</feature>
<dbReference type="AlphaFoldDB" id="A0A2T4C0C1"/>
<keyword evidence="2" id="KW-1133">Transmembrane helix</keyword>
<evidence type="ECO:0000256" key="2">
    <source>
        <dbReference type="SAM" id="Phobius"/>
    </source>
</evidence>
<feature type="region of interest" description="Disordered" evidence="1">
    <location>
        <begin position="67"/>
        <end position="95"/>
    </location>
</feature>
<evidence type="ECO:0000256" key="1">
    <source>
        <dbReference type="SAM" id="MobiDB-lite"/>
    </source>
</evidence>
<evidence type="ECO:0000313" key="4">
    <source>
        <dbReference type="Proteomes" id="UP000240760"/>
    </source>
</evidence>
<gene>
    <name evidence="3" type="ORF">M440DRAFT_1266890</name>
</gene>
<proteinExistence type="predicted"/>
<accession>A0A2T4C0C1</accession>
<keyword evidence="4" id="KW-1185">Reference proteome</keyword>